<organism evidence="1 2">
    <name type="scientific">Dovyalis caffra</name>
    <dbReference type="NCBI Taxonomy" id="77055"/>
    <lineage>
        <taxon>Eukaryota</taxon>
        <taxon>Viridiplantae</taxon>
        <taxon>Streptophyta</taxon>
        <taxon>Embryophyta</taxon>
        <taxon>Tracheophyta</taxon>
        <taxon>Spermatophyta</taxon>
        <taxon>Magnoliopsida</taxon>
        <taxon>eudicotyledons</taxon>
        <taxon>Gunneridae</taxon>
        <taxon>Pentapetalae</taxon>
        <taxon>rosids</taxon>
        <taxon>fabids</taxon>
        <taxon>Malpighiales</taxon>
        <taxon>Salicaceae</taxon>
        <taxon>Flacourtieae</taxon>
        <taxon>Dovyalis</taxon>
    </lineage>
</organism>
<accession>A0AAV1RKX1</accession>
<evidence type="ECO:0000313" key="2">
    <source>
        <dbReference type="Proteomes" id="UP001314170"/>
    </source>
</evidence>
<keyword evidence="2" id="KW-1185">Reference proteome</keyword>
<comment type="caution">
    <text evidence="1">The sequence shown here is derived from an EMBL/GenBank/DDBJ whole genome shotgun (WGS) entry which is preliminary data.</text>
</comment>
<proteinExistence type="predicted"/>
<evidence type="ECO:0000313" key="1">
    <source>
        <dbReference type="EMBL" id="CAK7337085.1"/>
    </source>
</evidence>
<dbReference type="Proteomes" id="UP001314170">
    <property type="component" value="Unassembled WGS sequence"/>
</dbReference>
<sequence length="84" mass="9797">MHRLGYDSLIHGLIFKRAFGMGLEVSNALEAMYVKWSICLEQKKYLMSFHFQRRRLRSCFSIRKAQAHILPVPVLELLIIGDGF</sequence>
<name>A0AAV1RKX1_9ROSI</name>
<dbReference type="AlphaFoldDB" id="A0AAV1RKX1"/>
<protein>
    <submittedName>
        <fullName evidence="1">Uncharacterized protein</fullName>
    </submittedName>
</protein>
<dbReference type="EMBL" id="CAWUPB010001010">
    <property type="protein sequence ID" value="CAK7337085.1"/>
    <property type="molecule type" value="Genomic_DNA"/>
</dbReference>
<reference evidence="1 2" key="1">
    <citation type="submission" date="2024-01" db="EMBL/GenBank/DDBJ databases">
        <authorList>
            <person name="Waweru B."/>
        </authorList>
    </citation>
    <scope>NUCLEOTIDE SEQUENCE [LARGE SCALE GENOMIC DNA]</scope>
</reference>
<gene>
    <name evidence="1" type="ORF">DCAF_LOCUS12112</name>
</gene>